<evidence type="ECO:0000313" key="3">
    <source>
        <dbReference type="Proteomes" id="UP000702544"/>
    </source>
</evidence>
<accession>A0AAE5CCK1</accession>
<organism evidence="2 3">
    <name type="scientific">Candidatus Kutchimonas denitrificans</name>
    <dbReference type="NCBI Taxonomy" id="3056748"/>
    <lineage>
        <taxon>Bacteria</taxon>
        <taxon>Pseudomonadati</taxon>
        <taxon>Gemmatimonadota</taxon>
        <taxon>Gemmatimonadia</taxon>
        <taxon>Candidatus Palauibacterales</taxon>
        <taxon>Candidatus Palauibacteraceae</taxon>
        <taxon>Candidatus Kutchimonas</taxon>
    </lineage>
</organism>
<evidence type="ECO:0000259" key="1">
    <source>
        <dbReference type="Pfam" id="PF13439"/>
    </source>
</evidence>
<dbReference type="InterPro" id="IPR050194">
    <property type="entry name" value="Glycosyltransferase_grp1"/>
</dbReference>
<dbReference type="CDD" id="cd03801">
    <property type="entry name" value="GT4_PimA-like"/>
    <property type="match status" value="1"/>
</dbReference>
<dbReference type="EMBL" id="JAACAK010000091">
    <property type="protein sequence ID" value="NIR75750.1"/>
    <property type="molecule type" value="Genomic_DNA"/>
</dbReference>
<dbReference type="AlphaFoldDB" id="A0AAE5CCK1"/>
<dbReference type="Pfam" id="PF13692">
    <property type="entry name" value="Glyco_trans_1_4"/>
    <property type="match status" value="1"/>
</dbReference>
<dbReference type="Pfam" id="PF13439">
    <property type="entry name" value="Glyco_transf_4"/>
    <property type="match status" value="1"/>
</dbReference>
<protein>
    <submittedName>
        <fullName evidence="2">Glycosyltransferase family 4 protein</fullName>
    </submittedName>
</protein>
<name>A0AAE5CCK1_9BACT</name>
<proteinExistence type="predicted"/>
<dbReference type="Gene3D" id="3.40.50.2000">
    <property type="entry name" value="Glycogen Phosphorylase B"/>
    <property type="match status" value="2"/>
</dbReference>
<dbReference type="GO" id="GO:0016757">
    <property type="term" value="F:glycosyltransferase activity"/>
    <property type="evidence" value="ECO:0007669"/>
    <property type="project" value="TreeGrafter"/>
</dbReference>
<dbReference type="SUPFAM" id="SSF53756">
    <property type="entry name" value="UDP-Glycosyltransferase/glycogen phosphorylase"/>
    <property type="match status" value="1"/>
</dbReference>
<dbReference type="PANTHER" id="PTHR45947">
    <property type="entry name" value="SULFOQUINOVOSYL TRANSFERASE SQD2"/>
    <property type="match status" value="1"/>
</dbReference>
<reference evidence="2 3" key="1">
    <citation type="submission" date="2020-01" db="EMBL/GenBank/DDBJ databases">
        <title>Genomes assembled from Gulf of Kutch pelagic sediment metagenomes.</title>
        <authorList>
            <person name="Chandrashekar M."/>
            <person name="Mahajan M.S."/>
            <person name="Dave K.J."/>
            <person name="Vatsa P."/>
            <person name="Nathani N.M."/>
        </authorList>
    </citation>
    <scope>NUCLEOTIDE SEQUENCE [LARGE SCALE GENOMIC DNA]</scope>
    <source>
        <strain evidence="2">KS3-K002</strain>
    </source>
</reference>
<dbReference type="InterPro" id="IPR028098">
    <property type="entry name" value="Glyco_trans_4-like_N"/>
</dbReference>
<evidence type="ECO:0000313" key="2">
    <source>
        <dbReference type="EMBL" id="NIR75750.1"/>
    </source>
</evidence>
<feature type="domain" description="Glycosyltransferase subfamily 4-like N-terminal" evidence="1">
    <location>
        <begin position="18"/>
        <end position="208"/>
    </location>
</feature>
<sequence>MRVCYLSADRGISLRKHNGASAHFRSIVRAFTTVGAEVVAVTPSEDGEDSLGVEMVRVPTPQVTEWLLSRTDGSNGVTGPAKRRRSRVAHALGHIWNNAMVERVLGEFLPRYQPDLLFEIYSPFGIAGGVVARRLGIRHILNAHAPLAREGAEYRQQALQEAAAALEHAAFDAAQMVVTNSKELRDELAAAGVPPTKMEVIPNGVDVDLFAPEGPTYRDGLKGKFVVGFVASLRFWHGVGMLLEAFRELAADPRFHLLVVGDGPLARDLHKLADELPGRITHVGAIPLTEVPAYVRAMDVAVAPYPPIEGFYFSPLKVLEYMAAARPVVGSRIGQISELVHEGETGLLVPPGDSAGLAAAIRRLAGDEGLRRRLGTTAAATARREHTWAQRAGRILELAEALPS</sequence>
<dbReference type="PANTHER" id="PTHR45947:SF3">
    <property type="entry name" value="SULFOQUINOVOSYL TRANSFERASE SQD2"/>
    <property type="match status" value="1"/>
</dbReference>
<gene>
    <name evidence="2" type="ORF">GWO12_11675</name>
</gene>
<comment type="caution">
    <text evidence="2">The sequence shown here is derived from an EMBL/GenBank/DDBJ whole genome shotgun (WGS) entry which is preliminary data.</text>
</comment>
<dbReference type="Proteomes" id="UP000702544">
    <property type="component" value="Unassembled WGS sequence"/>
</dbReference>